<feature type="region of interest" description="Disordered" evidence="1">
    <location>
        <begin position="1"/>
        <end position="56"/>
    </location>
</feature>
<gene>
    <name evidence="2" type="ORF">MRATA1EN1_LOCUS22716</name>
</gene>
<evidence type="ECO:0000313" key="3">
    <source>
        <dbReference type="Proteomes" id="UP001176941"/>
    </source>
</evidence>
<dbReference type="Proteomes" id="UP001176941">
    <property type="component" value="Chromosome 34"/>
</dbReference>
<proteinExistence type="predicted"/>
<protein>
    <submittedName>
        <fullName evidence="2">Uncharacterized protein</fullName>
    </submittedName>
</protein>
<evidence type="ECO:0000313" key="2">
    <source>
        <dbReference type="EMBL" id="CAI9173754.1"/>
    </source>
</evidence>
<reference evidence="2" key="1">
    <citation type="submission" date="2023-04" db="EMBL/GenBank/DDBJ databases">
        <authorList>
            <consortium name="ELIXIR-Norway"/>
        </authorList>
    </citation>
    <scope>NUCLEOTIDE SEQUENCE [LARGE SCALE GENOMIC DNA]</scope>
</reference>
<sequence>MPAALSHAALGRGARAEDKLRPTAREGLNPPGTCVLGLEVDPPVPPEPPDETAAPADTLWLPQGHQAAFNSLPSEALR</sequence>
<name>A0ABN8ZJ13_RANTA</name>
<keyword evidence="3" id="KW-1185">Reference proteome</keyword>
<accession>A0ABN8ZJ13</accession>
<evidence type="ECO:0000256" key="1">
    <source>
        <dbReference type="SAM" id="MobiDB-lite"/>
    </source>
</evidence>
<dbReference type="EMBL" id="OX460345">
    <property type="protein sequence ID" value="CAI9173754.1"/>
    <property type="molecule type" value="Genomic_DNA"/>
</dbReference>
<feature type="compositionally biased region" description="Basic and acidic residues" evidence="1">
    <location>
        <begin position="14"/>
        <end position="24"/>
    </location>
</feature>
<organism evidence="2 3">
    <name type="scientific">Rangifer tarandus platyrhynchus</name>
    <name type="common">Svalbard reindeer</name>
    <dbReference type="NCBI Taxonomy" id="3082113"/>
    <lineage>
        <taxon>Eukaryota</taxon>
        <taxon>Metazoa</taxon>
        <taxon>Chordata</taxon>
        <taxon>Craniata</taxon>
        <taxon>Vertebrata</taxon>
        <taxon>Euteleostomi</taxon>
        <taxon>Mammalia</taxon>
        <taxon>Eutheria</taxon>
        <taxon>Laurasiatheria</taxon>
        <taxon>Artiodactyla</taxon>
        <taxon>Ruminantia</taxon>
        <taxon>Pecora</taxon>
        <taxon>Cervidae</taxon>
        <taxon>Odocoileinae</taxon>
        <taxon>Rangifer</taxon>
    </lineage>
</organism>